<proteinExistence type="inferred from homology"/>
<comment type="caution">
    <text evidence="7">The sequence shown here is derived from an EMBL/GenBank/DDBJ whole genome shotgun (WGS) entry which is preliminary data.</text>
</comment>
<dbReference type="PROSITE" id="PS00211">
    <property type="entry name" value="ABC_TRANSPORTER_1"/>
    <property type="match status" value="1"/>
</dbReference>
<evidence type="ECO:0000256" key="5">
    <source>
        <dbReference type="SAM" id="MobiDB-lite"/>
    </source>
</evidence>
<dbReference type="CDD" id="cd10147">
    <property type="entry name" value="Wzt_C-like"/>
    <property type="match status" value="1"/>
</dbReference>
<dbReference type="SUPFAM" id="SSF52540">
    <property type="entry name" value="P-loop containing nucleoside triphosphate hydrolases"/>
    <property type="match status" value="1"/>
</dbReference>
<dbReference type="InterPro" id="IPR029439">
    <property type="entry name" value="Wzt_C"/>
</dbReference>
<dbReference type="SMART" id="SM00382">
    <property type="entry name" value="AAA"/>
    <property type="match status" value="1"/>
</dbReference>
<dbReference type="GO" id="GO:0016020">
    <property type="term" value="C:membrane"/>
    <property type="evidence" value="ECO:0007669"/>
    <property type="project" value="InterPro"/>
</dbReference>
<sequence>MLFKNKKKDSETTSPDHELPPGLALKVENVSKRFKNFEALRKVSFEVPRGQCLGIVGFNGAGKSTLLQIIADTLQASEGRVLTRGRVVAMLDLGAGFNPEYTGLENLYMNAAIFGVPQTVVDERLDEIEAFAEIGNFLRKPVKTYSSGMRVRLAFSLLTQIDPDIMIIDEALAVGDAYFAHKCTHLIKKYREEGKTFLFVSHSPTMVTSLCDRAILLDHGSVLRDGTPANILEYYGAMIAQLEREAEIKQIQKENGRTVTRSGNGKAKIVRFELTDEKDQPRRNFKINETIKVSCVIEAAETLQDPTIGFMIRDRFGNDVYGTNTLNLKKATGTLSESEQLEARFQTQLNLGLGEYSLTLAVHKGSNHLEGSYDWFDRLIVFQVLPNHEPAFSGVAYLPTTAIVTREIQALNRTYEIGSTIDFSDSGNSHRYRSAGWQLPESYQTWTNGNLSVLELTSESFPSQATLELHLTPFVCEALPSQNVEIRVNGTTKAKFQISETKRLSIPLEGLPKQGSLVIEFVTPDASSPAEFNLSSDKRVIALAFHQAKLLPVS</sequence>
<dbReference type="InterPro" id="IPR050683">
    <property type="entry name" value="Bact_Polysacc_Export_ATP-bd"/>
</dbReference>
<keyword evidence="2" id="KW-0813">Transport</keyword>
<dbReference type="GO" id="GO:0016887">
    <property type="term" value="F:ATP hydrolysis activity"/>
    <property type="evidence" value="ECO:0007669"/>
    <property type="project" value="InterPro"/>
</dbReference>
<gene>
    <name evidence="7" type="ORF">IEN85_15530</name>
</gene>
<dbReference type="InterPro" id="IPR015860">
    <property type="entry name" value="ABC_transpr_TagH-like"/>
</dbReference>
<feature type="domain" description="ABC transporter" evidence="6">
    <location>
        <begin position="25"/>
        <end position="244"/>
    </location>
</feature>
<name>A0A927FAN8_9BACT</name>
<dbReference type="InterPro" id="IPR003439">
    <property type="entry name" value="ABC_transporter-like_ATP-bd"/>
</dbReference>
<keyword evidence="8" id="KW-1185">Reference proteome</keyword>
<reference evidence="7" key="1">
    <citation type="submission" date="2020-09" db="EMBL/GenBank/DDBJ databases">
        <title>Pelagicoccus enzymogenes sp. nov. with an EPS production, isolated from marine sediment.</title>
        <authorList>
            <person name="Feng X."/>
        </authorList>
    </citation>
    <scope>NUCLEOTIDE SEQUENCE</scope>
    <source>
        <strain evidence="7">NFK12</strain>
    </source>
</reference>
<dbReference type="Pfam" id="PF14524">
    <property type="entry name" value="Wzt_C"/>
    <property type="match status" value="1"/>
</dbReference>
<organism evidence="7 8">
    <name type="scientific">Pelagicoccus enzymogenes</name>
    <dbReference type="NCBI Taxonomy" id="2773457"/>
    <lineage>
        <taxon>Bacteria</taxon>
        <taxon>Pseudomonadati</taxon>
        <taxon>Verrucomicrobiota</taxon>
        <taxon>Opitutia</taxon>
        <taxon>Puniceicoccales</taxon>
        <taxon>Pelagicoccaceae</taxon>
        <taxon>Pelagicoccus</taxon>
    </lineage>
</organism>
<dbReference type="Gene3D" id="2.70.50.60">
    <property type="entry name" value="abc- transporter (atp binding component) like domain"/>
    <property type="match status" value="1"/>
</dbReference>
<evidence type="ECO:0000256" key="4">
    <source>
        <dbReference type="ARBA" id="ARBA00022840"/>
    </source>
</evidence>
<dbReference type="GO" id="GO:0005524">
    <property type="term" value="F:ATP binding"/>
    <property type="evidence" value="ECO:0007669"/>
    <property type="project" value="UniProtKB-KW"/>
</dbReference>
<dbReference type="InterPro" id="IPR027417">
    <property type="entry name" value="P-loop_NTPase"/>
</dbReference>
<dbReference type="PANTHER" id="PTHR46743">
    <property type="entry name" value="TEICHOIC ACIDS EXPORT ATP-BINDING PROTEIN TAGH"/>
    <property type="match status" value="1"/>
</dbReference>
<dbReference type="InterPro" id="IPR003593">
    <property type="entry name" value="AAA+_ATPase"/>
</dbReference>
<dbReference type="CDD" id="cd03220">
    <property type="entry name" value="ABC_KpsT_Wzt"/>
    <property type="match status" value="1"/>
</dbReference>
<evidence type="ECO:0000259" key="6">
    <source>
        <dbReference type="PROSITE" id="PS50893"/>
    </source>
</evidence>
<evidence type="ECO:0000313" key="7">
    <source>
        <dbReference type="EMBL" id="MBD5780910.1"/>
    </source>
</evidence>
<accession>A0A927FAN8</accession>
<dbReference type="AlphaFoldDB" id="A0A927FAN8"/>
<dbReference type="Proteomes" id="UP000622317">
    <property type="component" value="Unassembled WGS sequence"/>
</dbReference>
<dbReference type="PANTHER" id="PTHR46743:SF2">
    <property type="entry name" value="TEICHOIC ACIDS EXPORT ATP-BINDING PROTEIN TAGH"/>
    <property type="match status" value="1"/>
</dbReference>
<keyword evidence="4 7" id="KW-0067">ATP-binding</keyword>
<dbReference type="EMBL" id="JACYFG010000038">
    <property type="protein sequence ID" value="MBD5780910.1"/>
    <property type="molecule type" value="Genomic_DNA"/>
</dbReference>
<dbReference type="RefSeq" id="WP_191618016.1">
    <property type="nucleotide sequence ID" value="NZ_JACYFG010000038.1"/>
</dbReference>
<comment type="similarity">
    <text evidence="1">Belongs to the ABC transporter superfamily.</text>
</comment>
<keyword evidence="3" id="KW-0547">Nucleotide-binding</keyword>
<evidence type="ECO:0000313" key="8">
    <source>
        <dbReference type="Proteomes" id="UP000622317"/>
    </source>
</evidence>
<dbReference type="InterPro" id="IPR017871">
    <property type="entry name" value="ABC_transporter-like_CS"/>
</dbReference>
<feature type="region of interest" description="Disordered" evidence="5">
    <location>
        <begin position="1"/>
        <end position="20"/>
    </location>
</feature>
<evidence type="ECO:0000256" key="2">
    <source>
        <dbReference type="ARBA" id="ARBA00022448"/>
    </source>
</evidence>
<dbReference type="GO" id="GO:0140359">
    <property type="term" value="F:ABC-type transporter activity"/>
    <property type="evidence" value="ECO:0007669"/>
    <property type="project" value="InterPro"/>
</dbReference>
<feature type="compositionally biased region" description="Basic and acidic residues" evidence="5">
    <location>
        <begin position="8"/>
        <end position="19"/>
    </location>
</feature>
<evidence type="ECO:0000256" key="3">
    <source>
        <dbReference type="ARBA" id="ARBA00022741"/>
    </source>
</evidence>
<dbReference type="PROSITE" id="PS50893">
    <property type="entry name" value="ABC_TRANSPORTER_2"/>
    <property type="match status" value="1"/>
</dbReference>
<dbReference type="Pfam" id="PF00005">
    <property type="entry name" value="ABC_tran"/>
    <property type="match status" value="1"/>
</dbReference>
<evidence type="ECO:0000256" key="1">
    <source>
        <dbReference type="ARBA" id="ARBA00005417"/>
    </source>
</evidence>
<protein>
    <submittedName>
        <fullName evidence="7">ABC transporter ATP-binding protein</fullName>
    </submittedName>
</protein>
<dbReference type="Gene3D" id="3.40.50.300">
    <property type="entry name" value="P-loop containing nucleotide triphosphate hydrolases"/>
    <property type="match status" value="1"/>
</dbReference>